<evidence type="ECO:0000313" key="2">
    <source>
        <dbReference type="EMBL" id="KAK1790067.1"/>
    </source>
</evidence>
<organism evidence="2 3">
    <name type="scientific">Electrophorus voltai</name>
    <dbReference type="NCBI Taxonomy" id="2609070"/>
    <lineage>
        <taxon>Eukaryota</taxon>
        <taxon>Metazoa</taxon>
        <taxon>Chordata</taxon>
        <taxon>Craniata</taxon>
        <taxon>Vertebrata</taxon>
        <taxon>Euteleostomi</taxon>
        <taxon>Actinopterygii</taxon>
        <taxon>Neopterygii</taxon>
        <taxon>Teleostei</taxon>
        <taxon>Ostariophysi</taxon>
        <taxon>Gymnotiformes</taxon>
        <taxon>Gymnotoidei</taxon>
        <taxon>Gymnotidae</taxon>
        <taxon>Electrophorus</taxon>
    </lineage>
</organism>
<name>A0AAD9DSD8_9TELE</name>
<feature type="region of interest" description="Disordered" evidence="1">
    <location>
        <begin position="1"/>
        <end position="61"/>
    </location>
</feature>
<accession>A0AAD9DSD8</accession>
<dbReference type="Proteomes" id="UP001239994">
    <property type="component" value="Unassembled WGS sequence"/>
</dbReference>
<comment type="caution">
    <text evidence="2">The sequence shown here is derived from an EMBL/GenBank/DDBJ whole genome shotgun (WGS) entry which is preliminary data.</text>
</comment>
<sequence>MTDHQSPCRPRTTTDHHRHADPEPRRTTIAMPTQNRDGKRKERKKEAPPSFGGKRPVSGGRRHFVYGCASQKLYGPAAGRWRADQHRWAPHRPAPPGPMQDASPATYKTSALYELTVSARLTLLAADSFRCCPHSSSTSSRALPSRQLVDSAVHPLTPCQPQGAERGQGPCGRVQGTSVRLGVGRLSQGEGGYCVGLFDAEEQRGAEDRADCLSLSSLSVQWAVKCSEDGSSSLEKNAGMTSPGVQTDCGVREGHVVGAVGPLAFSGKIIEACLDCRELVQNNMPSRGSVDQRGFTLPLKPTTAHPSWPQRATTLPGMERQACRGGAPGDPDLSSCSQSSSVCL</sequence>
<evidence type="ECO:0000256" key="1">
    <source>
        <dbReference type="SAM" id="MobiDB-lite"/>
    </source>
</evidence>
<feature type="compositionally biased region" description="Basic and acidic residues" evidence="1">
    <location>
        <begin position="12"/>
        <end position="26"/>
    </location>
</feature>
<feature type="compositionally biased region" description="Basic and acidic residues" evidence="1">
    <location>
        <begin position="36"/>
        <end position="47"/>
    </location>
</feature>
<keyword evidence="3" id="KW-1185">Reference proteome</keyword>
<gene>
    <name evidence="2" type="ORF">P4O66_002377</name>
</gene>
<dbReference type="AlphaFoldDB" id="A0AAD9DSD8"/>
<protein>
    <submittedName>
        <fullName evidence="2">Uncharacterized protein</fullName>
    </submittedName>
</protein>
<proteinExistence type="predicted"/>
<dbReference type="EMBL" id="JAROKS010000021">
    <property type="protein sequence ID" value="KAK1790067.1"/>
    <property type="molecule type" value="Genomic_DNA"/>
</dbReference>
<reference evidence="2" key="1">
    <citation type="submission" date="2023-03" db="EMBL/GenBank/DDBJ databases">
        <title>Electrophorus voltai genome.</title>
        <authorList>
            <person name="Bian C."/>
        </authorList>
    </citation>
    <scope>NUCLEOTIDE SEQUENCE</scope>
    <source>
        <strain evidence="2">CB-2022</strain>
        <tissue evidence="2">Muscle</tissue>
    </source>
</reference>
<feature type="compositionally biased region" description="Low complexity" evidence="1">
    <location>
        <begin position="334"/>
        <end position="344"/>
    </location>
</feature>
<evidence type="ECO:0000313" key="3">
    <source>
        <dbReference type="Proteomes" id="UP001239994"/>
    </source>
</evidence>
<feature type="region of interest" description="Disordered" evidence="1">
    <location>
        <begin position="320"/>
        <end position="344"/>
    </location>
</feature>